<accession>A0AA40JHF6</accession>
<comment type="caution">
    <text evidence="1">The sequence shown here is derived from an EMBL/GenBank/DDBJ whole genome shotgun (WGS) entry which is preliminary data.</text>
</comment>
<proteinExistence type="predicted"/>
<organism evidence="1 2">
    <name type="scientific">Burkholderia pseudomallei</name>
    <name type="common">Pseudomonas pseudomallei</name>
    <dbReference type="NCBI Taxonomy" id="28450"/>
    <lineage>
        <taxon>Bacteria</taxon>
        <taxon>Pseudomonadati</taxon>
        <taxon>Pseudomonadota</taxon>
        <taxon>Betaproteobacteria</taxon>
        <taxon>Burkholderiales</taxon>
        <taxon>Burkholderiaceae</taxon>
        <taxon>Burkholderia</taxon>
        <taxon>pseudomallei group</taxon>
    </lineage>
</organism>
<dbReference type="Proteomes" id="UP000030475">
    <property type="component" value="Unassembled WGS sequence"/>
</dbReference>
<evidence type="ECO:0000313" key="2">
    <source>
        <dbReference type="Proteomes" id="UP000030475"/>
    </source>
</evidence>
<name>A0AA40JHF6_BURPE</name>
<evidence type="ECO:0000313" key="1">
    <source>
        <dbReference type="EMBL" id="KGX16362.1"/>
    </source>
</evidence>
<gene>
    <name evidence="1" type="ORF">Y036_5070</name>
</gene>
<dbReference type="EMBL" id="JQIM01000008">
    <property type="protein sequence ID" value="KGX16362.1"/>
    <property type="molecule type" value="Genomic_DNA"/>
</dbReference>
<sequence>MSIQLDLNGTLAGINISHNPTSQKLLGMSGQKLAEQVSIDTLGYDVREISISMVGLDYATDQLLIGQTALTLVDGTQDLSPWLVKLSDDIWINVSIRNSKIILTQGSTVATAFLPDHAKSIIESLAFRTPSQISGSRRLTFNIETTNNQTLDVDARPSASIEVPSLAFAPTLDLNGTAAGLDVTLTPTAADVVSLEGMHLAQSGATMSLIGNFVRLSVVLGGALDTDNDVFIIGLTRFPLNQSVSAEAIALIHADGTSAAPVVIDYDKATKVLTVSTRPGIAFDPTTTGRTLLDNLRFRTTSPLAGIRTFAMTAQDDFGVVTSTTFSKVSVPDISAPVIDVNGAQDGVDWSLNPTMTQLRSADGITVFASDMAISDVLGSVSTIEVVFAGIDEVADMCKIGGLEITLATNTQGTIVVSGVTFNYRYQNSTRALELSSASPFSQAQAEALLKTLVFGSTSYMTSTRMVSIALTDAAGLRSPNANAFLVMPGARPPIKLLDAESLRLLHNYLGEIRPTGNLQSPVSLGSGVVLEFWSKVLRTSGLLAEGEPIPTSISPGTIDIWQESLRRAMRGSLTLGSNTTSSLNVVDMAEFQVLLNKLSALRPQSGSSANLGANWEDSYRMALRLKAAGLDVVIGQSGTAVGNVSGGTDDEGESGFYDATVATIDSWIDALKLKLSPGTNGANAIAQPISYIEPEEILSLLDLRDRLQLTRPESASKLANLGDNLEKSLAFARELLAAGVSIQIQPEGTSAGSLLGATDNVGGSGFYDASQASFDLWIRELTQKIWALGDRVATSPVSAQTRADTVIDLVRLRDYLSNLTASGQTTSVSLGAFDNNANLIFNQMMAAGLSIDKTGPSNTLTRTRGQLLEAVSVLTVRIDAYRATSDQVAQWRALLGYLVLVQPHSSQDPLSATVGAKWDSIYEPLRAAGVHVDEASKGVSVSIVGEWINQLENRLQLVNAASSVPALRPTGSSELLGESALQELHNKVTSLQSQSQSGDWVNLDSDPATSLAIAEKLRQARVSIKIVPTGQSVAEQSLQMRLGTTDDVHGQGKYAVVKESLQLWKGELEFQRVLAKATAADTQEWTMLRDLLQDGISGGGYYSIEAAEHICKRYIAFGFNYPSSSFVVNGKTWELPTGSVVSQDGKYVTIQEYWARNVIETLDSALQQSGGVRGIEAARVPLEYLMLAREAAVQANPKTNLVSIATQRAILFFANQLYDTSRGLGTTETQRLAVLEQRYGVTLADNVFPQGVTSAMAHFTEVAKAMGLPSGVHPGDVANELIDYAAQRFVIDNGIADFTAQESLNLFRKSLSGELYDNPASTTTTLVDLGFNDWLSTGTYDAWSSTKQAISAYYAKYSQTDNNGLYVFTPLGRTYNRDTYNSIIGLNANDSMYMVLYGALKNNVAYQRNGARAYPDINLVAARIYAANNGMAFQSNGMGNLDDAKVVHAYNAGLYGLSQINSQESNPNKRTVVAGGLLTYTGVIHPGTEAPGTVEGNYLTGYRPYMAMADVLRYYEGYANIDVAGKDPSISDGIALDRFNALTSAGTHFDADGKPIGPGLIATAAQLYYEKIKSRWLSSADVNGLNRSRQHVAIQLRINENSLRTGSVTDREAIALLTYALQQDNVYSQILGTPAPLEVAKGDQSAPTAQSGKMAEYIGELTDWIRQNNGTDTLGAMSVQDAMLWTARFYKRNATLSWSPRNPDTPSALDNNCVAYMWANIPQGTLNPDGKPELDPFSVPFAGVQSKDLQVTELVQNWPLAAATLFTYSRGWTNYGTSGAIRMEIFNEAAKLLNMSGQTDPAFHREAIDLDNPLEATDTTEAQRNRKFLTQAMTTMGRQVLLDQGKDPSALERSEQTTSGLSQFAGVVFSWLGSIFNLSGHEDWLAPYSTAIRDAMTFANAHDRELMGIINGKPVDNFTPVNFDRVLNEKPYMVRAAQYYAMLRGKTALTDAQALNEFVAAQTQEASASGTDQRVKDIVNVATLGLGNMFIGLAEGFAAAAGNIEKLLQAGDIAGAVYRIMTFPGYMMFGLSIEEIVKLSERAKVYAENGRDNAGLIVQATSTSIVTLVNIVLMFLDPALEALGAHPPANVPGASTGITESALRAQFARAANAAIDEFENLTRDLSSIDRIPLKSFDFDENTFQVGRTVDGTQVFKYPGSGEYALVDIDAYRLVMDADAGQVRYLRDPFNNTFHSLEDVGGPNNLGADAAPGSLQESLQTAMDRLERQKWSGGYDQTPPREFVDYGGSRYIVTYVIDNDGSVLRVLKQQGSGYKIVDPATGQIAKDTSYKTYFQSTPDAPFFRGGLAGGGPDDPPVRSKEPFRGVMGMSTEIDFDNLVQEFSSSEERLKSMIADADNVTGKIHFSEFEYKDHNYYVVSKIEGITSTEPQRVVRKVDSAGKETYWRIRLNDFGRKINFDAVLDCDPKISKFSLDGNPWDGNNKLAAKYSTMLRRGRADSFELGGHIYYVSKIEGLGDSFYLIRNFAGDVNDYDFWAFDLEAGRKSFRVVGSGPGGEPGGTIRDTKFGRNGVPEQPGGILKFHSGDLVYGRSEIITDITRRRNNLDVPNGEVYVGEGGRKYYSIAQDLREAVNNVSHNPLRNYNSMAQDYYDYFISENNPYAKKPYSDSSNKYGVGPRSGFMGEELNLSFGRSSKATIDYTVKRGNKIYFLVDGIDMNTVVRKQPYGKGQVVSITAEELRYLYRHKNDSAFVGQIHFMQKDTLATTFGTPGAIYYTEVPAPWVKEPTLWAEYNPKSEVYNYDIQRDMADRDVGLGE</sequence>
<reference evidence="1 2" key="1">
    <citation type="submission" date="2014-08" db="EMBL/GenBank/DDBJ databases">
        <authorList>
            <person name="Bunnell A."/>
            <person name="Chain P.S."/>
            <person name="Chertkov O."/>
            <person name="Currie B.J."/>
            <person name="Daligault H.E."/>
            <person name="Davenport K.W."/>
            <person name="Davis C."/>
            <person name="Gleasner C.D."/>
            <person name="Johnson S.L."/>
            <person name="Kaestli M."/>
            <person name="Koren S."/>
            <person name="Kunde Y.A."/>
            <person name="Mayo M."/>
            <person name="McMurry K.K."/>
            <person name="Price E.P."/>
            <person name="Reitenga K.G."/>
            <person name="Robison R."/>
            <person name="Rosovitz M.J."/>
            <person name="Sarovich D.S."/>
            <person name="Teshima H."/>
        </authorList>
    </citation>
    <scope>NUCLEOTIDE SEQUENCE [LARGE SCALE GENOMIC DNA]</scope>
    <source>
        <strain evidence="1 2">MSHR44</strain>
    </source>
</reference>
<dbReference type="RefSeq" id="WP_004525561.1">
    <property type="nucleotide sequence ID" value="NZ_CP008779.1"/>
</dbReference>
<protein>
    <submittedName>
        <fullName evidence="1">Uncharacterized protein</fullName>
    </submittedName>
</protein>